<evidence type="ECO:0000313" key="3">
    <source>
        <dbReference type="Proteomes" id="UP001250698"/>
    </source>
</evidence>
<dbReference type="InterPro" id="IPR027417">
    <property type="entry name" value="P-loop_NTPase"/>
</dbReference>
<dbReference type="Gene3D" id="3.40.50.300">
    <property type="entry name" value="P-loop containing nucleotide triphosphate hydrolases"/>
    <property type="match status" value="1"/>
</dbReference>
<dbReference type="Proteomes" id="UP001250698">
    <property type="component" value="Unassembled WGS sequence"/>
</dbReference>
<dbReference type="InterPro" id="IPR053155">
    <property type="entry name" value="F-pilin_assembly_TraC"/>
</dbReference>
<organism evidence="2 3">
    <name type="scientific">Hymenobacter endophyticus</name>
    <dbReference type="NCBI Taxonomy" id="3076335"/>
    <lineage>
        <taxon>Bacteria</taxon>
        <taxon>Pseudomonadati</taxon>
        <taxon>Bacteroidota</taxon>
        <taxon>Cytophagia</taxon>
        <taxon>Cytophagales</taxon>
        <taxon>Hymenobacteraceae</taxon>
        <taxon>Hymenobacter</taxon>
    </lineage>
</organism>
<dbReference type="PANTHER" id="PTHR38467:SF1">
    <property type="entry name" value="CONJUGATIVE TRANSFER: ASSEMBLY"/>
    <property type="match status" value="1"/>
</dbReference>
<evidence type="ECO:0000313" key="2">
    <source>
        <dbReference type="EMBL" id="MDU0372088.1"/>
    </source>
</evidence>
<dbReference type="CDD" id="cd01127">
    <property type="entry name" value="TrwB_TraG_TraD_VirD4"/>
    <property type="match status" value="1"/>
</dbReference>
<comment type="caution">
    <text evidence="2">The sequence shown here is derived from an EMBL/GenBank/DDBJ whole genome shotgun (WGS) entry which is preliminary data.</text>
</comment>
<proteinExistence type="predicted"/>
<dbReference type="PANTHER" id="PTHR38467">
    <property type="match status" value="1"/>
</dbReference>
<keyword evidence="3" id="KW-1185">Reference proteome</keyword>
<protein>
    <recommendedName>
        <fullName evidence="1">TraG P-loop domain-containing protein</fullName>
    </recommendedName>
</protein>
<dbReference type="SUPFAM" id="SSF52540">
    <property type="entry name" value="P-loop containing nucleoside triphosphate hydrolases"/>
    <property type="match status" value="1"/>
</dbReference>
<dbReference type="RefSeq" id="WP_315999538.1">
    <property type="nucleotide sequence ID" value="NZ_JAWDJT010000012.1"/>
</dbReference>
<name>A0ABU3TL33_9BACT</name>
<reference evidence="2 3" key="1">
    <citation type="submission" date="2023-10" db="EMBL/GenBank/DDBJ databases">
        <title>Hymenobacter endophyticus sp. nov., an isolate from the leaf tissues of wheat.</title>
        <authorList>
            <person name="Dai Y."/>
        </authorList>
    </citation>
    <scope>NUCLEOTIDE SEQUENCE [LARGE SCALE GENOMIC DNA]</scope>
    <source>
        <strain evidence="2 3">ZK17L-C2</strain>
    </source>
</reference>
<dbReference type="Pfam" id="PF19044">
    <property type="entry name" value="P-loop_TraG"/>
    <property type="match status" value="1"/>
</dbReference>
<sequence length="896" mass="101597">MSKTKPLITASPVHQFLDNCLVLRDGRVAIGFELRNPEMESWSGETYEQALSTFQSALRPLPAGSVLQKTDVYYERPYLHPTKPGAYIDQRRAAFHDGNLVLFHKSYLFLSIPPQKQAKQQPKRVNPLNALINQAASALLPDNPFPGIQLSLERIERVGMELVQTMRSLPGLDLERLRDEHLMQLVHQYFNLEFSTTPTSFEREILNEGGIVSVGEKQLNIVSLSGQGTETFSHVTNSYGVASPLVYPLTHFLQAPHILTQSLYVHDTREQLKSFTRDKKLNSSLSTFATADNHLRVAELEELEAEAVADNKLLVDMHLSVLLWDSNAERRMEAVQKTTAAIRAMLGAEPVVESHLTLPLLMASMPGNGAQLPERWLPTLADRAGSYWHWTTTYRSTKSGEYLADRSRNLVLVNLFDTNQDNQNTLTIGPSGTGKSFTMGNFIAQRYENKARQIIIDVGGTYEGVARSLTGADFENCYFKYDPQNPIEFNPFFMMRDPETNRWILGDDKLNFLLELLQAIWKGGGNGGKEETLDKAERTLLTRFLRNFYRSLNEDPQLGHDAIERFPRMQTFVDFIRDYHNRMHTPASPDFSPAELAERKQYAKDIQFIDMDQFFLVLSEYCKGGRYEKVLNAVRDRDLSEYRLIVFDMVNIKTDPTLYPVVAMLITELAMDLFRKYPRDIKYILMDEAWSMMTGGLKNFIELMYRTIRKLNGSIGIITQGIQEIESSPIGSAIINNTSTRIILSHAAVPGVLPQLQRALSFTSHDIDLIRSLRKANGPDGNYREFFIKQGDRGRVYTLEVSPELAAILSSTPTDRDYLQALVEMYQFEERVPERDEQGKLLLNEDGTQRFVLRKVPRLAPAVDEFVLRKKAGLVTQGSIPTSLEMSAPLGEAVLA</sequence>
<feature type="domain" description="TraG P-loop" evidence="1">
    <location>
        <begin position="420"/>
        <end position="826"/>
    </location>
</feature>
<gene>
    <name evidence="2" type="ORF">ROI90_16905</name>
</gene>
<dbReference type="EMBL" id="JAWDJT010000012">
    <property type="protein sequence ID" value="MDU0372088.1"/>
    <property type="molecule type" value="Genomic_DNA"/>
</dbReference>
<accession>A0ABU3TL33</accession>
<dbReference type="Gene3D" id="1.10.8.730">
    <property type="match status" value="1"/>
</dbReference>
<evidence type="ECO:0000259" key="1">
    <source>
        <dbReference type="Pfam" id="PF19044"/>
    </source>
</evidence>
<dbReference type="InterPro" id="IPR043964">
    <property type="entry name" value="P-loop_TraG"/>
</dbReference>